<dbReference type="InterPro" id="IPR006357">
    <property type="entry name" value="HAD-SF_hydro_IIA"/>
</dbReference>
<dbReference type="NCBIfam" id="TIGR01549">
    <property type="entry name" value="HAD-SF-IA-v1"/>
    <property type="match status" value="1"/>
</dbReference>
<evidence type="ECO:0000313" key="2">
    <source>
        <dbReference type="Proteomes" id="UP000777935"/>
    </source>
</evidence>
<evidence type="ECO:0000313" key="1">
    <source>
        <dbReference type="EMBL" id="NSX53533.1"/>
    </source>
</evidence>
<dbReference type="Proteomes" id="UP000777935">
    <property type="component" value="Unassembled WGS sequence"/>
</dbReference>
<dbReference type="Gene3D" id="3.40.50.1000">
    <property type="entry name" value="HAD superfamily/HAD-like"/>
    <property type="match status" value="2"/>
</dbReference>
<dbReference type="Pfam" id="PF13242">
    <property type="entry name" value="Hydrolase_like"/>
    <property type="match status" value="1"/>
</dbReference>
<protein>
    <submittedName>
        <fullName evidence="1">TIGR01459 family HAD-type hydrolase</fullName>
    </submittedName>
</protein>
<organism evidence="1 2">
    <name type="scientific">Parasulfitobacter algicola</name>
    <dbReference type="NCBI Taxonomy" id="2614809"/>
    <lineage>
        <taxon>Bacteria</taxon>
        <taxon>Pseudomonadati</taxon>
        <taxon>Pseudomonadota</taxon>
        <taxon>Alphaproteobacteria</taxon>
        <taxon>Rhodobacterales</taxon>
        <taxon>Roseobacteraceae</taxon>
        <taxon>Parasulfitobacter</taxon>
    </lineage>
</organism>
<keyword evidence="2" id="KW-1185">Reference proteome</keyword>
<keyword evidence="1" id="KW-0378">Hydrolase</keyword>
<dbReference type="EMBL" id="JABUFE010000001">
    <property type="protein sequence ID" value="NSX53533.1"/>
    <property type="molecule type" value="Genomic_DNA"/>
</dbReference>
<accession>A0ABX2ITN5</accession>
<dbReference type="GO" id="GO:0016787">
    <property type="term" value="F:hydrolase activity"/>
    <property type="evidence" value="ECO:0007669"/>
    <property type="project" value="UniProtKB-KW"/>
</dbReference>
<dbReference type="NCBIfam" id="TIGR01459">
    <property type="entry name" value="HAD-SF-IIA-hyp4"/>
    <property type="match status" value="1"/>
</dbReference>
<dbReference type="SUPFAM" id="SSF56784">
    <property type="entry name" value="HAD-like"/>
    <property type="match status" value="1"/>
</dbReference>
<gene>
    <name evidence="1" type="ORF">HRQ87_01845</name>
</gene>
<dbReference type="InterPro" id="IPR036412">
    <property type="entry name" value="HAD-like_sf"/>
</dbReference>
<comment type="caution">
    <text evidence="1">The sequence shown here is derived from an EMBL/GenBank/DDBJ whole genome shotgun (WGS) entry which is preliminary data.</text>
</comment>
<name>A0ABX2ITN5_9RHOB</name>
<reference evidence="1 2" key="1">
    <citation type="submission" date="2020-06" db="EMBL/GenBank/DDBJ databases">
        <title>Sulfitobacter algicola sp. nov., isolated from green algae.</title>
        <authorList>
            <person name="Wang C."/>
        </authorList>
    </citation>
    <scope>NUCLEOTIDE SEQUENCE [LARGE SCALE GENOMIC DNA]</scope>
    <source>
        <strain evidence="1 2">1151</strain>
    </source>
</reference>
<dbReference type="Pfam" id="PF13344">
    <property type="entry name" value="Hydrolase_6"/>
    <property type="match status" value="1"/>
</dbReference>
<dbReference type="InterPro" id="IPR023214">
    <property type="entry name" value="HAD_sf"/>
</dbReference>
<dbReference type="RefSeq" id="WP_174134647.1">
    <property type="nucleotide sequence ID" value="NZ_JABUFE010000001.1"/>
</dbReference>
<dbReference type="InterPro" id="IPR006356">
    <property type="entry name" value="HAD-SF_hydro_IIA_hyp3"/>
</dbReference>
<sequence length="281" mass="30380">MTQLIDSISSIADQFEAIVLDQWGVLHDGSAPYPKAIQTLEHLKNSCAKLGVLSNSGKRAVLNAMRISDMGFDVSVFDTIMTSGEALWQVFASGDETAQFLYPIEARPGDAANWAEGLQLKLVDDVSATDAVLLMGLPDGSDLSAYDEILHASLDRNLPFYCSNPDLTAPRGGGTYVTSPGALAERYKQMGGIVHLFGKPHRPIFDAMQKSLGCAPDKILMVGDSLHHDILGAQTAGWQSLLIQVGVHRPDICNNTIAQDILRLSKAAMMDPPNYSLPDLR</sequence>
<proteinExistence type="predicted"/>
<dbReference type="PANTHER" id="PTHR19288:SF90">
    <property type="entry name" value="OS08G0542600 PROTEIN"/>
    <property type="match status" value="1"/>
</dbReference>
<dbReference type="PANTHER" id="PTHR19288">
    <property type="entry name" value="4-NITROPHENYLPHOSPHATASE-RELATED"/>
    <property type="match status" value="1"/>
</dbReference>
<dbReference type="InterPro" id="IPR006439">
    <property type="entry name" value="HAD-SF_hydro_IA"/>
</dbReference>